<evidence type="ECO:0000259" key="3">
    <source>
        <dbReference type="SMART" id="SM00822"/>
    </source>
</evidence>
<dbReference type="SMART" id="SM00822">
    <property type="entry name" value="PKS_KR"/>
    <property type="match status" value="1"/>
</dbReference>
<feature type="domain" description="Ketoreductase" evidence="3">
    <location>
        <begin position="11"/>
        <end position="197"/>
    </location>
</feature>
<dbReference type="PRINTS" id="PR00081">
    <property type="entry name" value="GDHRDH"/>
</dbReference>
<evidence type="ECO:0000313" key="5">
    <source>
        <dbReference type="Proteomes" id="UP000466681"/>
    </source>
</evidence>
<sequence>MSPLRVDFADTVALITGASGGIGRLLARRYADRGARVALVARRSDELNATAAAVTEAGGEALVLVADIRDEAQCAEAVAATVARWGRLDVLVNNAAIPGIDQPVAEATVDNWNEVLATNLVAPMVLSREALQQTMIPANSGNIQFLSSAAARTVQPHKAHYAAAKLALSALGQTLALEVGRTGIRVNTLVIGTVEGELVDRYVARRAAADGTSPDEVRSGLARSTKIGRLISPDEVADVSLWLASDAASAITGQDINVTGGG</sequence>
<keyword evidence="5" id="KW-1185">Reference proteome</keyword>
<gene>
    <name evidence="4" type="ORF">MMOR_19230</name>
</gene>
<dbReference type="EMBL" id="AP022560">
    <property type="protein sequence ID" value="BBX00987.1"/>
    <property type="molecule type" value="Genomic_DNA"/>
</dbReference>
<reference evidence="4 5" key="1">
    <citation type="journal article" date="2019" name="Emerg. Microbes Infect.">
        <title>Comprehensive subspecies identification of 175 nontuberculous mycobacteria species based on 7547 genomic profiles.</title>
        <authorList>
            <person name="Matsumoto Y."/>
            <person name="Kinjo T."/>
            <person name="Motooka D."/>
            <person name="Nabeya D."/>
            <person name="Jung N."/>
            <person name="Uechi K."/>
            <person name="Horii T."/>
            <person name="Iida T."/>
            <person name="Fujita J."/>
            <person name="Nakamura S."/>
        </authorList>
    </citation>
    <scope>NUCLEOTIDE SEQUENCE [LARGE SCALE GENOMIC DNA]</scope>
    <source>
        <strain evidence="4 5">JCM 6375</strain>
    </source>
</reference>
<dbReference type="InterPro" id="IPR020904">
    <property type="entry name" value="Sc_DH/Rdtase_CS"/>
</dbReference>
<dbReference type="CDD" id="cd05233">
    <property type="entry name" value="SDR_c"/>
    <property type="match status" value="1"/>
</dbReference>
<dbReference type="SUPFAM" id="SSF51735">
    <property type="entry name" value="NAD(P)-binding Rossmann-fold domains"/>
    <property type="match status" value="1"/>
</dbReference>
<evidence type="ECO:0000256" key="1">
    <source>
        <dbReference type="ARBA" id="ARBA00006484"/>
    </source>
</evidence>
<dbReference type="Gene3D" id="3.40.50.720">
    <property type="entry name" value="NAD(P)-binding Rossmann-like Domain"/>
    <property type="match status" value="1"/>
</dbReference>
<dbReference type="GO" id="GO:0030497">
    <property type="term" value="P:fatty acid elongation"/>
    <property type="evidence" value="ECO:0007669"/>
    <property type="project" value="TreeGrafter"/>
</dbReference>
<dbReference type="InterPro" id="IPR036291">
    <property type="entry name" value="NAD(P)-bd_dom_sf"/>
</dbReference>
<dbReference type="AlphaFoldDB" id="A0AAD1H965"/>
<dbReference type="InterPro" id="IPR057326">
    <property type="entry name" value="KR_dom"/>
</dbReference>
<dbReference type="PANTHER" id="PTHR42760">
    <property type="entry name" value="SHORT-CHAIN DEHYDROGENASES/REDUCTASES FAMILY MEMBER"/>
    <property type="match status" value="1"/>
</dbReference>
<accession>A0AAD1H965</accession>
<keyword evidence="2" id="KW-0560">Oxidoreductase</keyword>
<dbReference type="GO" id="GO:0016616">
    <property type="term" value="F:oxidoreductase activity, acting on the CH-OH group of donors, NAD or NADP as acceptor"/>
    <property type="evidence" value="ECO:0007669"/>
    <property type="project" value="TreeGrafter"/>
</dbReference>
<organism evidence="4 5">
    <name type="scientific">Mycolicibacterium moriokaense</name>
    <dbReference type="NCBI Taxonomy" id="39691"/>
    <lineage>
        <taxon>Bacteria</taxon>
        <taxon>Bacillati</taxon>
        <taxon>Actinomycetota</taxon>
        <taxon>Actinomycetes</taxon>
        <taxon>Mycobacteriales</taxon>
        <taxon>Mycobacteriaceae</taxon>
        <taxon>Mycolicibacterium</taxon>
    </lineage>
</organism>
<dbReference type="KEGG" id="mmor:MMOR_19230"/>
<dbReference type="PANTHER" id="PTHR42760:SF135">
    <property type="entry name" value="BLL7886 PROTEIN"/>
    <property type="match status" value="1"/>
</dbReference>
<dbReference type="InterPro" id="IPR002347">
    <property type="entry name" value="SDR_fam"/>
</dbReference>
<comment type="similarity">
    <text evidence="1">Belongs to the short-chain dehydrogenases/reductases (SDR) family.</text>
</comment>
<dbReference type="Pfam" id="PF13561">
    <property type="entry name" value="adh_short_C2"/>
    <property type="match status" value="1"/>
</dbReference>
<protein>
    <submittedName>
        <fullName evidence="4">3-ketoacyl-ACP reductase</fullName>
    </submittedName>
</protein>
<dbReference type="PROSITE" id="PS00061">
    <property type="entry name" value="ADH_SHORT"/>
    <property type="match status" value="1"/>
</dbReference>
<dbReference type="RefSeq" id="WP_083156755.1">
    <property type="nucleotide sequence ID" value="NZ_AP022560.1"/>
</dbReference>
<name>A0AAD1H965_9MYCO</name>
<dbReference type="FunFam" id="3.40.50.720:FF:000084">
    <property type="entry name" value="Short-chain dehydrogenase reductase"/>
    <property type="match status" value="1"/>
</dbReference>
<proteinExistence type="inferred from homology"/>
<evidence type="ECO:0000256" key="2">
    <source>
        <dbReference type="ARBA" id="ARBA00023002"/>
    </source>
</evidence>
<evidence type="ECO:0000313" key="4">
    <source>
        <dbReference type="EMBL" id="BBX00987.1"/>
    </source>
</evidence>
<dbReference type="Proteomes" id="UP000466681">
    <property type="component" value="Chromosome"/>
</dbReference>
<dbReference type="PRINTS" id="PR00080">
    <property type="entry name" value="SDRFAMILY"/>
</dbReference>